<evidence type="ECO:0000256" key="4">
    <source>
        <dbReference type="ARBA" id="ARBA00022833"/>
    </source>
</evidence>
<dbReference type="GO" id="GO:0005829">
    <property type="term" value="C:cytosol"/>
    <property type="evidence" value="ECO:0007669"/>
    <property type="project" value="TreeGrafter"/>
</dbReference>
<keyword evidence="8" id="KW-1185">Reference proteome</keyword>
<dbReference type="Pfam" id="PF22429">
    <property type="entry name" value="HutF_N"/>
    <property type="match status" value="1"/>
</dbReference>
<dbReference type="NCBIfam" id="TIGR02022">
    <property type="entry name" value="hutF"/>
    <property type="match status" value="1"/>
</dbReference>
<dbReference type="GO" id="GO:0019239">
    <property type="term" value="F:deaminase activity"/>
    <property type="evidence" value="ECO:0007669"/>
    <property type="project" value="TreeGrafter"/>
</dbReference>
<dbReference type="EMBL" id="SLWW01000015">
    <property type="protein sequence ID" value="TCO69403.1"/>
    <property type="molecule type" value="Genomic_DNA"/>
</dbReference>
<dbReference type="InterPro" id="IPR011059">
    <property type="entry name" value="Metal-dep_hydrolase_composite"/>
</dbReference>
<dbReference type="Gene3D" id="2.30.40.10">
    <property type="entry name" value="Urease, subunit C, domain 1"/>
    <property type="match status" value="1"/>
</dbReference>
<evidence type="ECO:0000259" key="6">
    <source>
        <dbReference type="Pfam" id="PF22429"/>
    </source>
</evidence>
<evidence type="ECO:0000256" key="1">
    <source>
        <dbReference type="ARBA" id="ARBA00001947"/>
    </source>
</evidence>
<feature type="domain" description="Formimidoylglutamate deiminase N-terminal" evidence="6">
    <location>
        <begin position="22"/>
        <end position="57"/>
    </location>
</feature>
<dbReference type="Gene3D" id="3.20.20.140">
    <property type="entry name" value="Metal-dependent hydrolases"/>
    <property type="match status" value="1"/>
</dbReference>
<evidence type="ECO:0000256" key="2">
    <source>
        <dbReference type="ARBA" id="ARBA00022723"/>
    </source>
</evidence>
<comment type="caution">
    <text evidence="7">The sequence shown here is derived from an EMBL/GenBank/DDBJ whole genome shotgun (WGS) entry which is preliminary data.</text>
</comment>
<reference evidence="7 8" key="1">
    <citation type="submission" date="2019-03" db="EMBL/GenBank/DDBJ databases">
        <title>Genomic Encyclopedia of Type Strains, Phase IV (KMG-IV): sequencing the most valuable type-strain genomes for metagenomic binning, comparative biology and taxonomic classification.</title>
        <authorList>
            <person name="Goeker M."/>
        </authorList>
    </citation>
    <scope>NUCLEOTIDE SEQUENCE [LARGE SCALE GENOMIC DNA]</scope>
    <source>
        <strain evidence="7 8">DSM 4868</strain>
    </source>
</reference>
<evidence type="ECO:0000313" key="8">
    <source>
        <dbReference type="Proteomes" id="UP000295142"/>
    </source>
</evidence>
<keyword evidence="4" id="KW-0862">Zinc</keyword>
<dbReference type="Proteomes" id="UP000295142">
    <property type="component" value="Unassembled WGS sequence"/>
</dbReference>
<dbReference type="Pfam" id="PF01979">
    <property type="entry name" value="Amidohydro_1"/>
    <property type="match status" value="1"/>
</dbReference>
<name>A0A4R2K7R6_9RHOB</name>
<evidence type="ECO:0000256" key="3">
    <source>
        <dbReference type="ARBA" id="ARBA00022801"/>
    </source>
</evidence>
<dbReference type="PANTHER" id="PTHR11271">
    <property type="entry name" value="GUANINE DEAMINASE"/>
    <property type="match status" value="1"/>
</dbReference>
<comment type="cofactor">
    <cofactor evidence="1">
        <name>Zn(2+)</name>
        <dbReference type="ChEBI" id="CHEBI:29105"/>
    </cofactor>
</comment>
<dbReference type="AlphaFoldDB" id="A0A4R2K7R6"/>
<sequence length="475" mass="50544">MRTKSINMLLLNFVNGEHRVQILHAGQALAAEGWQDDVEIEIGPDGRIATLGPQRRAPDARVDLALPAPANLHSHAFQRAMAGLTEARGPDPSDTFWTWRRLMYRFLDRLTPDDVEAIAALAFMEMAEAGFGAVAEFHYLHHAPGGTPYACLAEMCERIVAAAARTGLGLTLLPVLYRHGGCDRRPLDGGQRRFGNDPDGFARLVEGAEAALAAAGRPDDRIGIAPHSLRAVDPAALAEAAALRPGAPVHMHLAEQVAEVAEVEAHLGARPVTWLLDNAPIDGRWCLIHCTQTTPAETARLARSGAVAGLCPITESSLGDGIFDATGLQAADGTFGVGTDSNIHIALLDELRTLDYSQRLRDRSRAALATADRSTGRVLFETAAAAGARAAGRAAGVLAPGHVADILGIATGNPWVAGRRGDTVLDCLIFTGHGPRAITDLWSAGRHIVREGRHIDRTRITATYMATIARLGEGI</sequence>
<dbReference type="SUPFAM" id="SSF51556">
    <property type="entry name" value="Metallo-dependent hydrolases"/>
    <property type="match status" value="1"/>
</dbReference>
<keyword evidence="3" id="KW-0378">Hydrolase</keyword>
<protein>
    <submittedName>
        <fullName evidence="7">Formimidoylglutamate deiminase</fullName>
    </submittedName>
</protein>
<accession>A0A4R2K7R6</accession>
<organism evidence="7 8">
    <name type="scientific">Rhodovulum euryhalinum</name>
    <dbReference type="NCBI Taxonomy" id="35805"/>
    <lineage>
        <taxon>Bacteria</taxon>
        <taxon>Pseudomonadati</taxon>
        <taxon>Pseudomonadota</taxon>
        <taxon>Alphaproteobacteria</taxon>
        <taxon>Rhodobacterales</taxon>
        <taxon>Paracoccaceae</taxon>
        <taxon>Rhodovulum</taxon>
    </lineage>
</organism>
<dbReference type="PANTHER" id="PTHR11271:SF48">
    <property type="entry name" value="AMIDOHYDROLASE-RELATED DOMAIN-CONTAINING PROTEIN"/>
    <property type="match status" value="1"/>
</dbReference>
<dbReference type="NCBIfam" id="NF006684">
    <property type="entry name" value="PRK09229.1-5"/>
    <property type="match status" value="1"/>
</dbReference>
<dbReference type="InterPro" id="IPR055156">
    <property type="entry name" value="HutF-like_N"/>
</dbReference>
<dbReference type="InterPro" id="IPR010252">
    <property type="entry name" value="HutF"/>
</dbReference>
<dbReference type="InterPro" id="IPR032466">
    <property type="entry name" value="Metal_Hydrolase"/>
</dbReference>
<evidence type="ECO:0000313" key="7">
    <source>
        <dbReference type="EMBL" id="TCO69403.1"/>
    </source>
</evidence>
<dbReference type="InterPro" id="IPR051607">
    <property type="entry name" value="Metallo-dep_hydrolases"/>
</dbReference>
<gene>
    <name evidence="7" type="ORF">EV655_11532</name>
</gene>
<feature type="domain" description="Amidohydrolase-related" evidence="5">
    <location>
        <begin position="65"/>
        <end position="426"/>
    </location>
</feature>
<keyword evidence="2" id="KW-0479">Metal-binding</keyword>
<proteinExistence type="predicted"/>
<dbReference type="InterPro" id="IPR006680">
    <property type="entry name" value="Amidohydro-rel"/>
</dbReference>
<evidence type="ECO:0000259" key="5">
    <source>
        <dbReference type="Pfam" id="PF01979"/>
    </source>
</evidence>
<dbReference type="GO" id="GO:0046872">
    <property type="term" value="F:metal ion binding"/>
    <property type="evidence" value="ECO:0007669"/>
    <property type="project" value="UniProtKB-KW"/>
</dbReference>